<keyword evidence="4" id="KW-1185">Reference proteome</keyword>
<organism evidence="3 4">
    <name type="scientific">Pontibacillus halophilus JSM 076056 = DSM 19796</name>
    <dbReference type="NCBI Taxonomy" id="1385510"/>
    <lineage>
        <taxon>Bacteria</taxon>
        <taxon>Bacillati</taxon>
        <taxon>Bacillota</taxon>
        <taxon>Bacilli</taxon>
        <taxon>Bacillales</taxon>
        <taxon>Bacillaceae</taxon>
        <taxon>Pontibacillus</taxon>
    </lineage>
</organism>
<dbReference type="Pfam" id="PF06026">
    <property type="entry name" value="Rib_5-P_isom_A"/>
    <property type="match status" value="1"/>
</dbReference>
<comment type="caution">
    <text evidence="3">The sequence shown here is derived from an EMBL/GenBank/DDBJ whole genome shotgun (WGS) entry which is preliminary data.</text>
</comment>
<name>A0A0A5I9G4_9BACI</name>
<dbReference type="SUPFAM" id="SSF100950">
    <property type="entry name" value="NagB/RpiA/CoA transferase-like"/>
    <property type="match status" value="1"/>
</dbReference>
<dbReference type="SUPFAM" id="SSF75445">
    <property type="entry name" value="D-ribose-5-phosphate isomerase (RpiA), lid domain"/>
    <property type="match status" value="1"/>
</dbReference>
<dbReference type="Gene3D" id="3.40.50.1360">
    <property type="match status" value="1"/>
</dbReference>
<dbReference type="AlphaFoldDB" id="A0A0A5I9G4"/>
<evidence type="ECO:0000313" key="3">
    <source>
        <dbReference type="EMBL" id="KGX92472.1"/>
    </source>
</evidence>
<dbReference type="GO" id="GO:0006014">
    <property type="term" value="P:D-ribose metabolic process"/>
    <property type="evidence" value="ECO:0007669"/>
    <property type="project" value="TreeGrafter"/>
</dbReference>
<dbReference type="InterPro" id="IPR004788">
    <property type="entry name" value="Ribose5P_isomerase_type_A"/>
</dbReference>
<keyword evidence="1 3" id="KW-0413">Isomerase</keyword>
<evidence type="ECO:0000313" key="4">
    <source>
        <dbReference type="Proteomes" id="UP000030528"/>
    </source>
</evidence>
<sequence length="233" mass="25557">MSWTNPLAIEQLWSKDISDFEAKKRVGEKVAEKVRDGDVIGVGSGSTAYVALLSIQERIKSEGLTVKAIPTSHEMTLTCAQLGIPVTTLQANRPHWGFDGADEVDDQRRLVKGRGGALFREKLVMASSPLTYILVDPSKFVGKLGEKFPIPVEVHPEAIHLVQERLEAIREVEGSMLRPADGKDGPIVTENGHLILDVSVHTVPAKFEAYLKGMTGVVESGLFEDYRIEILSL</sequence>
<dbReference type="CDD" id="cd01398">
    <property type="entry name" value="RPI_A"/>
    <property type="match status" value="1"/>
</dbReference>
<dbReference type="PANTHER" id="PTHR11934:SF0">
    <property type="entry name" value="RIBOSE-5-PHOSPHATE ISOMERASE"/>
    <property type="match status" value="1"/>
</dbReference>
<dbReference type="GO" id="GO:0005829">
    <property type="term" value="C:cytosol"/>
    <property type="evidence" value="ECO:0007669"/>
    <property type="project" value="TreeGrafter"/>
</dbReference>
<dbReference type="STRING" id="1385510.GCA_000425205_01975"/>
<dbReference type="eggNOG" id="COG0120">
    <property type="taxonomic scope" value="Bacteria"/>
</dbReference>
<dbReference type="InterPro" id="IPR037171">
    <property type="entry name" value="NagB/RpiA_transferase-like"/>
</dbReference>
<evidence type="ECO:0000256" key="1">
    <source>
        <dbReference type="ARBA" id="ARBA00023235"/>
    </source>
</evidence>
<dbReference type="Gene3D" id="3.30.70.260">
    <property type="match status" value="1"/>
</dbReference>
<accession>A0A0A5I9G4</accession>
<dbReference type="GO" id="GO:0004751">
    <property type="term" value="F:ribose-5-phosphate isomerase activity"/>
    <property type="evidence" value="ECO:0007669"/>
    <property type="project" value="UniProtKB-UniRule"/>
</dbReference>
<dbReference type="GO" id="GO:0009052">
    <property type="term" value="P:pentose-phosphate shunt, non-oxidative branch"/>
    <property type="evidence" value="ECO:0007669"/>
    <property type="project" value="InterPro"/>
</dbReference>
<dbReference type="Proteomes" id="UP000030528">
    <property type="component" value="Unassembled WGS sequence"/>
</dbReference>
<gene>
    <name evidence="3" type="ORF">N781_17305</name>
</gene>
<proteinExistence type="predicted"/>
<protein>
    <recommendedName>
        <fullName evidence="2">Ribose 5-phosphate isomerase A</fullName>
        <ecNumber evidence="2">5.3.1.6</ecNumber>
    </recommendedName>
</protein>
<reference evidence="3 4" key="1">
    <citation type="submission" date="2013-08" db="EMBL/GenBank/DDBJ databases">
        <authorList>
            <person name="Huang J."/>
            <person name="Wang G."/>
        </authorList>
    </citation>
    <scope>NUCLEOTIDE SEQUENCE [LARGE SCALE GENOMIC DNA]</scope>
    <source>
        <strain evidence="3 4">JSM 076056</strain>
    </source>
</reference>
<dbReference type="OrthoDB" id="5870696at2"/>
<dbReference type="EMBL" id="AVPE01000006">
    <property type="protein sequence ID" value="KGX92472.1"/>
    <property type="molecule type" value="Genomic_DNA"/>
</dbReference>
<dbReference type="RefSeq" id="WP_026800363.1">
    <property type="nucleotide sequence ID" value="NZ_AULI01000008.1"/>
</dbReference>
<dbReference type="EC" id="5.3.1.6" evidence="2"/>
<dbReference type="NCBIfam" id="TIGR00021">
    <property type="entry name" value="rpiA"/>
    <property type="match status" value="1"/>
</dbReference>
<evidence type="ECO:0000256" key="2">
    <source>
        <dbReference type="NCBIfam" id="TIGR00021"/>
    </source>
</evidence>
<dbReference type="PANTHER" id="PTHR11934">
    <property type="entry name" value="RIBOSE-5-PHOSPHATE ISOMERASE"/>
    <property type="match status" value="1"/>
</dbReference>